<dbReference type="InterPro" id="IPR017774">
    <property type="entry name" value="Bicupin_oxalate_deCO2ase/Oxase"/>
</dbReference>
<dbReference type="SMART" id="SM00835">
    <property type="entry name" value="Cupin_1"/>
    <property type="match status" value="2"/>
</dbReference>
<accession>A0A0D7BFX8</accession>
<keyword evidence="7" id="KW-1185">Reference proteome</keyword>
<feature type="binding site" evidence="3">
    <location>
        <position position="140"/>
    </location>
    <ligand>
        <name>Mn(2+)</name>
        <dbReference type="ChEBI" id="CHEBI:29035"/>
        <label>1</label>
    </ligand>
</feature>
<feature type="active site" description="Proton donor" evidence="2">
    <location>
        <position position="382"/>
    </location>
</feature>
<evidence type="ECO:0000259" key="5">
    <source>
        <dbReference type="SMART" id="SM00835"/>
    </source>
</evidence>
<feature type="binding site" evidence="3">
    <location>
        <position position="322"/>
    </location>
    <ligand>
        <name>Mn(2+)</name>
        <dbReference type="ChEBI" id="CHEBI:29035"/>
        <label>2</label>
    </ligand>
</feature>
<evidence type="ECO:0000256" key="1">
    <source>
        <dbReference type="ARBA" id="ARBA00022723"/>
    </source>
</evidence>
<keyword evidence="1 3" id="KW-0479">Metal-binding</keyword>
<evidence type="ECO:0000313" key="6">
    <source>
        <dbReference type="EMBL" id="KIY69110.1"/>
    </source>
</evidence>
<comment type="cofactor">
    <cofactor evidence="3">
        <name>Mn(2+)</name>
        <dbReference type="ChEBI" id="CHEBI:29035"/>
    </cofactor>
    <text evidence="3">Binds 2 manganese ions per subunit.</text>
</comment>
<dbReference type="CDD" id="cd20305">
    <property type="entry name" value="cupin_OxDC_C"/>
    <property type="match status" value="1"/>
</dbReference>
<dbReference type="GO" id="GO:0046872">
    <property type="term" value="F:metal ion binding"/>
    <property type="evidence" value="ECO:0007669"/>
    <property type="project" value="UniProtKB-KW"/>
</dbReference>
<dbReference type="CDD" id="cd20304">
    <property type="entry name" value="cupin_OxDC_N"/>
    <property type="match status" value="1"/>
</dbReference>
<dbReference type="SUPFAM" id="SSF51182">
    <property type="entry name" value="RmlC-like cupins"/>
    <property type="match status" value="1"/>
</dbReference>
<organism evidence="6 7">
    <name type="scientific">Cylindrobasidium torrendii FP15055 ss-10</name>
    <dbReference type="NCBI Taxonomy" id="1314674"/>
    <lineage>
        <taxon>Eukaryota</taxon>
        <taxon>Fungi</taxon>
        <taxon>Dikarya</taxon>
        <taxon>Basidiomycota</taxon>
        <taxon>Agaricomycotina</taxon>
        <taxon>Agaricomycetes</taxon>
        <taxon>Agaricomycetidae</taxon>
        <taxon>Agaricales</taxon>
        <taxon>Marasmiineae</taxon>
        <taxon>Physalacriaceae</taxon>
        <taxon>Cylindrobasidium</taxon>
    </lineage>
</organism>
<dbReference type="Pfam" id="PF00190">
    <property type="entry name" value="Cupin_1"/>
    <property type="match status" value="2"/>
</dbReference>
<evidence type="ECO:0000256" key="2">
    <source>
        <dbReference type="PIRSR" id="PIRSR617774-1"/>
    </source>
</evidence>
<sequence>MFSTSLLSFVLLLDSVVAAPSTTDSIEATATVPFASTESNTILWLPDADPSEVKPIRGGLGSSVIGPDNVPLDIENADLFAPPTTDHGSVKNSKWPFSFSHNRLQTGGWAREQNLNVLPIATEMAGVNMRLEPGAIRELHWHVTAEWAYVLKGKTQISAVDAEGRNYLDTVGPGDLWYFPPGIPHALQATDDDPDGSEFLLVFDDGTFSEDSTFLLTDWLAHVPYEVIERNFQATSPEAFAHIPEEELYIFPGGYVPSSSDTAPESPQGQVPLPFSFQLSKLQETKLAGGSVKIVDSSIFNISKTIAVAEVTVEPGAIRELHWHPTQAEWGFFLEGDARVTIFASTGNARTFNYQPGDISYVPAAMGHYVENIGNTTLKFLEIFKTDRFQDISLNQWLALTPPQLVKAHLNLDDDTISKLSKTKPVVQGPA</sequence>
<feature type="binding site" evidence="3">
    <location>
        <position position="146"/>
    </location>
    <ligand>
        <name>Mn(2+)</name>
        <dbReference type="ChEBI" id="CHEBI:29035"/>
        <label>1</label>
    </ligand>
</feature>
<evidence type="ECO:0000256" key="4">
    <source>
        <dbReference type="SAM" id="SignalP"/>
    </source>
</evidence>
<dbReference type="Gene3D" id="2.60.120.10">
    <property type="entry name" value="Jelly Rolls"/>
    <property type="match status" value="2"/>
</dbReference>
<dbReference type="Proteomes" id="UP000054007">
    <property type="component" value="Unassembled WGS sequence"/>
</dbReference>
<dbReference type="GO" id="GO:0033609">
    <property type="term" value="P:oxalate metabolic process"/>
    <property type="evidence" value="ECO:0007669"/>
    <property type="project" value="InterPro"/>
</dbReference>
<keyword evidence="4" id="KW-0732">Signal</keyword>
<feature type="binding site" evidence="3">
    <location>
        <position position="185"/>
    </location>
    <ligand>
        <name>Mn(2+)</name>
        <dbReference type="ChEBI" id="CHEBI:29035"/>
        <label>1</label>
    </ligand>
</feature>
<feature type="binding site" evidence="3">
    <location>
        <position position="329"/>
    </location>
    <ligand>
        <name>Mn(2+)</name>
        <dbReference type="ChEBI" id="CHEBI:29035"/>
        <label>2</label>
    </ligand>
</feature>
<dbReference type="InterPro" id="IPR014710">
    <property type="entry name" value="RmlC-like_jellyroll"/>
</dbReference>
<name>A0A0D7BFX8_9AGAR</name>
<dbReference type="STRING" id="1314674.A0A0D7BFX8"/>
<dbReference type="EMBL" id="KN880490">
    <property type="protein sequence ID" value="KIY69110.1"/>
    <property type="molecule type" value="Genomic_DNA"/>
</dbReference>
<evidence type="ECO:0000313" key="7">
    <source>
        <dbReference type="Proteomes" id="UP000054007"/>
    </source>
</evidence>
<gene>
    <name evidence="6" type="ORF">CYLTODRAFT_421036</name>
</gene>
<feature type="signal peptide" evidence="4">
    <location>
        <begin position="1"/>
        <end position="18"/>
    </location>
</feature>
<feature type="binding site" evidence="3">
    <location>
        <position position="368"/>
    </location>
    <ligand>
        <name>Mn(2+)</name>
        <dbReference type="ChEBI" id="CHEBI:29035"/>
        <label>2</label>
    </ligand>
</feature>
<dbReference type="PANTHER" id="PTHR35848:SF9">
    <property type="entry name" value="SLL1358 PROTEIN"/>
    <property type="match status" value="1"/>
</dbReference>
<feature type="binding site" evidence="3">
    <location>
        <position position="324"/>
    </location>
    <ligand>
        <name>Mn(2+)</name>
        <dbReference type="ChEBI" id="CHEBI:29035"/>
        <label>2</label>
    </ligand>
</feature>
<proteinExistence type="predicted"/>
<feature type="chain" id="PRO_5002317033" evidence="4">
    <location>
        <begin position="19"/>
        <end position="431"/>
    </location>
</feature>
<feature type="domain" description="Cupin type-1" evidence="5">
    <location>
        <begin position="277"/>
        <end position="418"/>
    </location>
</feature>
<evidence type="ECO:0000256" key="3">
    <source>
        <dbReference type="PIRSR" id="PIRSR617774-2"/>
    </source>
</evidence>
<dbReference type="InterPro" id="IPR051610">
    <property type="entry name" value="GPI/OXD"/>
</dbReference>
<protein>
    <submittedName>
        <fullName evidence="6">Oxalate decarboxylase</fullName>
    </submittedName>
</protein>
<dbReference type="OrthoDB" id="10263073at2759"/>
<keyword evidence="3" id="KW-0464">Manganese</keyword>
<dbReference type="NCBIfam" id="TIGR03404">
    <property type="entry name" value="bicupin_oxalic"/>
    <property type="match status" value="1"/>
</dbReference>
<feature type="domain" description="Cupin type-1" evidence="5">
    <location>
        <begin position="97"/>
        <end position="241"/>
    </location>
</feature>
<dbReference type="PANTHER" id="PTHR35848">
    <property type="entry name" value="OXALATE-BINDING PROTEIN"/>
    <property type="match status" value="1"/>
</dbReference>
<dbReference type="AlphaFoldDB" id="A0A0D7BFX8"/>
<reference evidence="6 7" key="1">
    <citation type="journal article" date="2015" name="Fungal Genet. Biol.">
        <title>Evolution of novel wood decay mechanisms in Agaricales revealed by the genome sequences of Fistulina hepatica and Cylindrobasidium torrendii.</title>
        <authorList>
            <person name="Floudas D."/>
            <person name="Held B.W."/>
            <person name="Riley R."/>
            <person name="Nagy L.G."/>
            <person name="Koehler G."/>
            <person name="Ransdell A.S."/>
            <person name="Younus H."/>
            <person name="Chow J."/>
            <person name="Chiniquy J."/>
            <person name="Lipzen A."/>
            <person name="Tritt A."/>
            <person name="Sun H."/>
            <person name="Haridas S."/>
            <person name="LaButti K."/>
            <person name="Ohm R.A."/>
            <person name="Kues U."/>
            <person name="Blanchette R.A."/>
            <person name="Grigoriev I.V."/>
            <person name="Minto R.E."/>
            <person name="Hibbett D.S."/>
        </authorList>
    </citation>
    <scope>NUCLEOTIDE SEQUENCE [LARGE SCALE GENOMIC DNA]</scope>
    <source>
        <strain evidence="6 7">FP15055 ss-10</strain>
    </source>
</reference>
<dbReference type="InterPro" id="IPR006045">
    <property type="entry name" value="Cupin_1"/>
</dbReference>
<dbReference type="InterPro" id="IPR011051">
    <property type="entry name" value="RmlC_Cupin_sf"/>
</dbReference>
<feature type="binding site" evidence="3">
    <location>
        <position position="142"/>
    </location>
    <ligand>
        <name>Mn(2+)</name>
        <dbReference type="ChEBI" id="CHEBI:29035"/>
        <label>1</label>
    </ligand>
</feature>